<dbReference type="SUPFAM" id="SSF46689">
    <property type="entry name" value="Homeodomain-like"/>
    <property type="match status" value="1"/>
</dbReference>
<evidence type="ECO:0000313" key="4">
    <source>
        <dbReference type="EMBL" id="RKD99818.1"/>
    </source>
</evidence>
<proteinExistence type="predicted"/>
<dbReference type="InterPro" id="IPR009057">
    <property type="entry name" value="Homeodomain-like_sf"/>
</dbReference>
<organism evidence="4 5">
    <name type="scientific">Marinifilum flexuosum</name>
    <dbReference type="NCBI Taxonomy" id="1117708"/>
    <lineage>
        <taxon>Bacteria</taxon>
        <taxon>Pseudomonadati</taxon>
        <taxon>Bacteroidota</taxon>
        <taxon>Bacteroidia</taxon>
        <taxon>Marinilabiliales</taxon>
        <taxon>Marinifilaceae</taxon>
    </lineage>
</organism>
<dbReference type="PROSITE" id="PS50977">
    <property type="entry name" value="HTH_TETR_2"/>
    <property type="match status" value="1"/>
</dbReference>
<dbReference type="RefSeq" id="WP_120240584.1">
    <property type="nucleotide sequence ID" value="NZ_CANNEC010000008.1"/>
</dbReference>
<reference evidence="4 5" key="1">
    <citation type="submission" date="2018-09" db="EMBL/GenBank/DDBJ databases">
        <title>Genomic Encyclopedia of Archaeal and Bacterial Type Strains, Phase II (KMG-II): from individual species to whole genera.</title>
        <authorList>
            <person name="Goeker M."/>
        </authorList>
    </citation>
    <scope>NUCLEOTIDE SEQUENCE [LARGE SCALE GENOMIC DNA]</scope>
    <source>
        <strain evidence="4 5">DSM 21950</strain>
    </source>
</reference>
<gene>
    <name evidence="4" type="ORF">BXY64_2799</name>
</gene>
<comment type="caution">
    <text evidence="4">The sequence shown here is derived from an EMBL/GenBank/DDBJ whole genome shotgun (WGS) entry which is preliminary data.</text>
</comment>
<accession>A0A419WWS2</accession>
<evidence type="ECO:0000259" key="3">
    <source>
        <dbReference type="PROSITE" id="PS50977"/>
    </source>
</evidence>
<sequence>MKIGDENIERVVYESTLNLLIRYGIKGWNMDDLARECGMSKRTLYKIIGNKEDLLYKCYEDNFNKKLGGVKKFIEQDEDYYTLLDGLSTQIVNSVNQIVLVTSENVRTEYPRISQLVEERLSIHHKVLVAFFEKGIQLGLLRDNADATIIKDMLYALMNFNVIKYRDVSEFRRTTKRQLDFFFSSIRK</sequence>
<feature type="domain" description="HTH tetR-type" evidence="3">
    <location>
        <begin position="6"/>
        <end position="66"/>
    </location>
</feature>
<dbReference type="Gene3D" id="1.10.357.10">
    <property type="entry name" value="Tetracycline Repressor, domain 2"/>
    <property type="match status" value="1"/>
</dbReference>
<keyword evidence="5" id="KW-1185">Reference proteome</keyword>
<dbReference type="GO" id="GO:0003677">
    <property type="term" value="F:DNA binding"/>
    <property type="evidence" value="ECO:0007669"/>
    <property type="project" value="UniProtKB-UniRule"/>
</dbReference>
<dbReference type="OrthoDB" id="9812484at2"/>
<name>A0A419WWS2_9BACT</name>
<protein>
    <submittedName>
        <fullName evidence="4">TetR family transcriptional regulator</fullName>
    </submittedName>
</protein>
<keyword evidence="1 2" id="KW-0238">DNA-binding</keyword>
<evidence type="ECO:0000313" key="5">
    <source>
        <dbReference type="Proteomes" id="UP000284531"/>
    </source>
</evidence>
<evidence type="ECO:0000256" key="2">
    <source>
        <dbReference type="PROSITE-ProRule" id="PRU00335"/>
    </source>
</evidence>
<dbReference type="AlphaFoldDB" id="A0A419WWS2"/>
<feature type="DNA-binding region" description="H-T-H motif" evidence="2">
    <location>
        <begin position="29"/>
        <end position="48"/>
    </location>
</feature>
<dbReference type="Gene3D" id="1.10.10.60">
    <property type="entry name" value="Homeodomain-like"/>
    <property type="match status" value="1"/>
</dbReference>
<dbReference type="Proteomes" id="UP000284531">
    <property type="component" value="Unassembled WGS sequence"/>
</dbReference>
<dbReference type="InterPro" id="IPR001647">
    <property type="entry name" value="HTH_TetR"/>
</dbReference>
<dbReference type="EMBL" id="RAPQ01000010">
    <property type="protein sequence ID" value="RKD99818.1"/>
    <property type="molecule type" value="Genomic_DNA"/>
</dbReference>
<evidence type="ECO:0000256" key="1">
    <source>
        <dbReference type="ARBA" id="ARBA00023125"/>
    </source>
</evidence>
<dbReference type="Pfam" id="PF00440">
    <property type="entry name" value="TetR_N"/>
    <property type="match status" value="1"/>
</dbReference>
<dbReference type="SUPFAM" id="SSF48498">
    <property type="entry name" value="Tetracyclin repressor-like, C-terminal domain"/>
    <property type="match status" value="1"/>
</dbReference>
<dbReference type="InterPro" id="IPR036271">
    <property type="entry name" value="Tet_transcr_reg_TetR-rel_C_sf"/>
</dbReference>